<evidence type="ECO:0000256" key="1">
    <source>
        <dbReference type="ARBA" id="ARBA00005582"/>
    </source>
</evidence>
<reference evidence="5 6" key="1">
    <citation type="submission" date="2021-03" db="EMBL/GenBank/DDBJ databases">
        <title>Sequencing the genomes of 1000 actinobacteria strains.</title>
        <authorList>
            <person name="Klenk H.-P."/>
        </authorList>
    </citation>
    <scope>NUCLEOTIDE SEQUENCE [LARGE SCALE GENOMIC DNA]</scope>
    <source>
        <strain evidence="5 6">DSM 20168</strain>
    </source>
</reference>
<dbReference type="InterPro" id="IPR020476">
    <property type="entry name" value="Nudix_hydrolase"/>
</dbReference>
<dbReference type="SMART" id="SM00855">
    <property type="entry name" value="PGAM"/>
    <property type="match status" value="1"/>
</dbReference>
<dbReference type="InterPro" id="IPR020084">
    <property type="entry name" value="NUDIX_hydrolase_CS"/>
</dbReference>
<gene>
    <name evidence="5" type="ORF">JOF39_003489</name>
</gene>
<dbReference type="SUPFAM" id="SSF53254">
    <property type="entry name" value="Phosphoglycerate mutase-like"/>
    <property type="match status" value="1"/>
</dbReference>
<evidence type="ECO:0000259" key="4">
    <source>
        <dbReference type="PROSITE" id="PS51462"/>
    </source>
</evidence>
<organism evidence="5 6">
    <name type="scientific">Glutamicibacter protophormiae</name>
    <name type="common">Brevibacterium protophormiae</name>
    <dbReference type="NCBI Taxonomy" id="37930"/>
    <lineage>
        <taxon>Bacteria</taxon>
        <taxon>Bacillati</taxon>
        <taxon>Actinomycetota</taxon>
        <taxon>Actinomycetes</taxon>
        <taxon>Micrococcales</taxon>
        <taxon>Micrococcaceae</taxon>
        <taxon>Glutamicibacter</taxon>
    </lineage>
</organism>
<evidence type="ECO:0000313" key="6">
    <source>
        <dbReference type="Proteomes" id="UP001195422"/>
    </source>
</evidence>
<sequence length="335" mass="37022">MTESNVHRALDRVLELHRSSDAEEIRLGHFDIIAAGAIPWRLEHGKLRVLVIHRPKYDDWSWPKGKLDDGEAIAECAVREVREEIGLRITLGLPLAATAYSVKQRTKVVYYWAAAAGSEAEVIPDGSECDEVRWVSAKQAMGMLSNPSDAAPLLDLIAAHKDGHLEAKPFILVRHAKAKPRSKWTRAEGDRPLAATGRRQAQTVSRLLEAWGPGHVASSPWMRCVQTVAPYVTVNQLKLSTVRAVTEHAAQRHPKRAAKAVQKLLDKNRSQVLCTHRPVLPTVLKVLKDNTSAKIAEVLPAKDPYLDPGGVIVAHQIPGATPRIISLEIHTPYHD</sequence>
<dbReference type="GO" id="GO:0035539">
    <property type="term" value="F:8-oxo-7,8-dihydrodeoxyguanosine triphosphate pyrophosphatase activity"/>
    <property type="evidence" value="ECO:0007669"/>
    <property type="project" value="UniProtKB-EC"/>
</dbReference>
<dbReference type="SUPFAM" id="SSF55811">
    <property type="entry name" value="Nudix"/>
    <property type="match status" value="1"/>
</dbReference>
<protein>
    <submittedName>
        <fullName evidence="5">8-oxo-dGTP diphosphatase</fullName>
        <ecNumber evidence="5">3.6.1.55</ecNumber>
    </submittedName>
</protein>
<dbReference type="EMBL" id="JAGIOJ010000001">
    <property type="protein sequence ID" value="MBP2400408.1"/>
    <property type="molecule type" value="Genomic_DNA"/>
</dbReference>
<dbReference type="Gene3D" id="3.40.50.1240">
    <property type="entry name" value="Phosphoglycerate mutase-like"/>
    <property type="match status" value="1"/>
</dbReference>
<dbReference type="Proteomes" id="UP001195422">
    <property type="component" value="Unassembled WGS sequence"/>
</dbReference>
<keyword evidence="2 3" id="KW-0378">Hydrolase</keyword>
<evidence type="ECO:0000256" key="2">
    <source>
        <dbReference type="ARBA" id="ARBA00022801"/>
    </source>
</evidence>
<dbReference type="PANTHER" id="PTHR21340">
    <property type="entry name" value="DIADENOSINE 5,5-P1,P4-TETRAPHOSPHATE PYROPHOSPHOHYDROLASE MUTT"/>
    <property type="match status" value="1"/>
</dbReference>
<dbReference type="InterPro" id="IPR000086">
    <property type="entry name" value="NUDIX_hydrolase_dom"/>
</dbReference>
<dbReference type="CDD" id="cd07067">
    <property type="entry name" value="HP_PGM_like"/>
    <property type="match status" value="1"/>
</dbReference>
<dbReference type="PANTHER" id="PTHR21340:SF0">
    <property type="entry name" value="BIS(5'-NUCLEOSYL)-TETRAPHOSPHATASE [ASYMMETRICAL]"/>
    <property type="match status" value="1"/>
</dbReference>
<dbReference type="InterPro" id="IPR015797">
    <property type="entry name" value="NUDIX_hydrolase-like_dom_sf"/>
</dbReference>
<dbReference type="InterPro" id="IPR013078">
    <property type="entry name" value="His_Pase_superF_clade-1"/>
</dbReference>
<dbReference type="InterPro" id="IPR051325">
    <property type="entry name" value="Nudix_hydrolase_domain"/>
</dbReference>
<evidence type="ECO:0000313" key="5">
    <source>
        <dbReference type="EMBL" id="MBP2400408.1"/>
    </source>
</evidence>
<name>A0ABS4XXH5_GLUPR</name>
<dbReference type="RefSeq" id="WP_229777387.1">
    <property type="nucleotide sequence ID" value="NZ_BMPH01000010.1"/>
</dbReference>
<keyword evidence="6" id="KW-1185">Reference proteome</keyword>
<proteinExistence type="inferred from homology"/>
<comment type="caution">
    <text evidence="5">The sequence shown here is derived from an EMBL/GenBank/DDBJ whole genome shotgun (WGS) entry which is preliminary data.</text>
</comment>
<dbReference type="PRINTS" id="PR00502">
    <property type="entry name" value="NUDIXFAMILY"/>
</dbReference>
<dbReference type="EC" id="3.6.1.55" evidence="5"/>
<dbReference type="PROSITE" id="PS00893">
    <property type="entry name" value="NUDIX_BOX"/>
    <property type="match status" value="1"/>
</dbReference>
<dbReference type="PROSITE" id="PS51462">
    <property type="entry name" value="NUDIX"/>
    <property type="match status" value="1"/>
</dbReference>
<dbReference type="Pfam" id="PF00300">
    <property type="entry name" value="His_Phos_1"/>
    <property type="match status" value="1"/>
</dbReference>
<dbReference type="Pfam" id="PF00293">
    <property type="entry name" value="NUDIX"/>
    <property type="match status" value="1"/>
</dbReference>
<evidence type="ECO:0000256" key="3">
    <source>
        <dbReference type="RuleBase" id="RU003476"/>
    </source>
</evidence>
<dbReference type="Gene3D" id="3.90.79.10">
    <property type="entry name" value="Nucleoside Triphosphate Pyrophosphohydrolase"/>
    <property type="match status" value="1"/>
</dbReference>
<feature type="domain" description="Nudix hydrolase" evidence="4">
    <location>
        <begin position="30"/>
        <end position="158"/>
    </location>
</feature>
<accession>A0ABS4XXH5</accession>
<dbReference type="InterPro" id="IPR029033">
    <property type="entry name" value="His_PPase_superfam"/>
</dbReference>
<dbReference type="CDD" id="cd03673">
    <property type="entry name" value="NUDIX_Ap6A_hydrolase"/>
    <property type="match status" value="1"/>
</dbReference>
<comment type="similarity">
    <text evidence="1 3">Belongs to the Nudix hydrolase family.</text>
</comment>